<feature type="transmembrane region" description="Helical" evidence="1">
    <location>
        <begin position="58"/>
        <end position="81"/>
    </location>
</feature>
<protein>
    <recommendedName>
        <fullName evidence="4">Transmembrane protein</fullName>
    </recommendedName>
</protein>
<evidence type="ECO:0000256" key="1">
    <source>
        <dbReference type="SAM" id="Phobius"/>
    </source>
</evidence>
<sequence length="152" mass="16691">MICARLSAVVFDAVVLVFTWWRIRHVMGMRHYSDPSEWSCCSNMRYGRATVVIMRDTALYFGILCVINVAGIVINSINISGLRGPKFVAAVSTWTGVMTSILISRLMLDIQASHDSEGSSRNSQILTTLIFDVTEADPQQVPASGSDEESAS</sequence>
<evidence type="ECO:0008006" key="4">
    <source>
        <dbReference type="Google" id="ProtNLM"/>
    </source>
</evidence>
<organism evidence="2 3">
    <name type="scientific">Daedalea quercina L-15889</name>
    <dbReference type="NCBI Taxonomy" id="1314783"/>
    <lineage>
        <taxon>Eukaryota</taxon>
        <taxon>Fungi</taxon>
        <taxon>Dikarya</taxon>
        <taxon>Basidiomycota</taxon>
        <taxon>Agaricomycotina</taxon>
        <taxon>Agaricomycetes</taxon>
        <taxon>Polyporales</taxon>
        <taxon>Fomitopsis</taxon>
    </lineage>
</organism>
<name>A0A165SAP8_9APHY</name>
<keyword evidence="1" id="KW-0472">Membrane</keyword>
<feature type="transmembrane region" description="Helical" evidence="1">
    <location>
        <begin position="87"/>
        <end position="108"/>
    </location>
</feature>
<dbReference type="OrthoDB" id="2799286at2759"/>
<keyword evidence="3" id="KW-1185">Reference proteome</keyword>
<dbReference type="Proteomes" id="UP000076727">
    <property type="component" value="Unassembled WGS sequence"/>
</dbReference>
<gene>
    <name evidence="2" type="ORF">DAEQUDRAFT_723831</name>
</gene>
<dbReference type="EMBL" id="KV429044">
    <property type="protein sequence ID" value="KZT71740.1"/>
    <property type="molecule type" value="Genomic_DNA"/>
</dbReference>
<feature type="transmembrane region" description="Helical" evidence="1">
    <location>
        <begin position="6"/>
        <end position="23"/>
    </location>
</feature>
<evidence type="ECO:0000313" key="3">
    <source>
        <dbReference type="Proteomes" id="UP000076727"/>
    </source>
</evidence>
<proteinExistence type="predicted"/>
<keyword evidence="1" id="KW-0812">Transmembrane</keyword>
<evidence type="ECO:0000313" key="2">
    <source>
        <dbReference type="EMBL" id="KZT71740.1"/>
    </source>
</evidence>
<keyword evidence="1" id="KW-1133">Transmembrane helix</keyword>
<accession>A0A165SAP8</accession>
<reference evidence="2 3" key="1">
    <citation type="journal article" date="2016" name="Mol. Biol. Evol.">
        <title>Comparative Genomics of Early-Diverging Mushroom-Forming Fungi Provides Insights into the Origins of Lignocellulose Decay Capabilities.</title>
        <authorList>
            <person name="Nagy L.G."/>
            <person name="Riley R."/>
            <person name="Tritt A."/>
            <person name="Adam C."/>
            <person name="Daum C."/>
            <person name="Floudas D."/>
            <person name="Sun H."/>
            <person name="Yadav J.S."/>
            <person name="Pangilinan J."/>
            <person name="Larsson K.H."/>
            <person name="Matsuura K."/>
            <person name="Barry K."/>
            <person name="Labutti K."/>
            <person name="Kuo R."/>
            <person name="Ohm R.A."/>
            <person name="Bhattacharya S.S."/>
            <person name="Shirouzu T."/>
            <person name="Yoshinaga Y."/>
            <person name="Martin F.M."/>
            <person name="Grigoriev I.V."/>
            <person name="Hibbett D.S."/>
        </authorList>
    </citation>
    <scope>NUCLEOTIDE SEQUENCE [LARGE SCALE GENOMIC DNA]</scope>
    <source>
        <strain evidence="2 3">L-15889</strain>
    </source>
</reference>
<dbReference type="AlphaFoldDB" id="A0A165SAP8"/>